<name>A0A486W0M7_KLEPN</name>
<reference evidence="1" key="1">
    <citation type="submission" date="2019-03" db="EMBL/GenBank/DDBJ databases">
        <authorList>
            <consortium name="Pathogen Informatics"/>
        </authorList>
    </citation>
    <scope>NUCLEOTIDE SEQUENCE</scope>
    <source>
        <strain evidence="1">5012STDY7626362</strain>
    </source>
</reference>
<dbReference type="EMBL" id="CAAHDH010000009">
    <property type="protein sequence ID" value="VGM56401.1"/>
    <property type="molecule type" value="Genomic_DNA"/>
</dbReference>
<protein>
    <recommendedName>
        <fullName evidence="2">Inovirus Gp2 family protein</fullName>
    </recommendedName>
</protein>
<proteinExistence type="predicted"/>
<organism evidence="1">
    <name type="scientific">Klebsiella pneumoniae</name>
    <dbReference type="NCBI Taxonomy" id="573"/>
    <lineage>
        <taxon>Bacteria</taxon>
        <taxon>Pseudomonadati</taxon>
        <taxon>Pseudomonadota</taxon>
        <taxon>Gammaproteobacteria</taxon>
        <taxon>Enterobacterales</taxon>
        <taxon>Enterobacteriaceae</taxon>
        <taxon>Klebsiella/Raoultella group</taxon>
        <taxon>Klebsiella</taxon>
        <taxon>Klebsiella pneumoniae complex</taxon>
    </lineage>
</organism>
<gene>
    <name evidence="1" type="ORF">SAMEA4873563_04830</name>
</gene>
<dbReference type="AlphaFoldDB" id="A0A486W0M7"/>
<evidence type="ECO:0000313" key="1">
    <source>
        <dbReference type="EMBL" id="VGM56401.1"/>
    </source>
</evidence>
<accession>A0A486W0M7</accession>
<evidence type="ECO:0008006" key="2">
    <source>
        <dbReference type="Google" id="ProtNLM"/>
    </source>
</evidence>
<sequence length="183" mass="20863">MNHSYTRASDAVGADAISTRAFLQQAVDHYPRLVAFSFTLKLPYRETMNEYRSLILRFHTEIWQRIGEYSRRRLQARHHSPPTILRWIWESVGTAKCKMMLLMNLDTLGAARDDEGAQQVISKLLCEAWLAVSEVHSGITDIMPIIVNRSDSETAMMPFNQLKTQVQSMVTPVLIARTGIICP</sequence>